<gene>
    <name evidence="2" type="ORF">LSH36_1893g00007</name>
</gene>
<dbReference type="Proteomes" id="UP001208570">
    <property type="component" value="Unassembled WGS sequence"/>
</dbReference>
<keyword evidence="1" id="KW-1133">Transmembrane helix</keyword>
<comment type="caution">
    <text evidence="2">The sequence shown here is derived from an EMBL/GenBank/DDBJ whole genome shotgun (WGS) entry which is preliminary data.</text>
</comment>
<feature type="transmembrane region" description="Helical" evidence="1">
    <location>
        <begin position="15"/>
        <end position="33"/>
    </location>
</feature>
<name>A0AAD9IRF9_9ANNE</name>
<evidence type="ECO:0000313" key="3">
    <source>
        <dbReference type="Proteomes" id="UP001208570"/>
    </source>
</evidence>
<sequence>MVTLLQTTLGTRLPILQGGTFSFLVPTFAILSLPKWQCQKVVANTNITLYNGTTMEPFDEDEQWHSRIRE</sequence>
<feature type="non-terminal residue" evidence="2">
    <location>
        <position position="1"/>
    </location>
</feature>
<evidence type="ECO:0000313" key="2">
    <source>
        <dbReference type="EMBL" id="KAK2139281.1"/>
    </source>
</evidence>
<organism evidence="2 3">
    <name type="scientific">Paralvinella palmiformis</name>
    <dbReference type="NCBI Taxonomy" id="53620"/>
    <lineage>
        <taxon>Eukaryota</taxon>
        <taxon>Metazoa</taxon>
        <taxon>Spiralia</taxon>
        <taxon>Lophotrochozoa</taxon>
        <taxon>Annelida</taxon>
        <taxon>Polychaeta</taxon>
        <taxon>Sedentaria</taxon>
        <taxon>Canalipalpata</taxon>
        <taxon>Terebellida</taxon>
        <taxon>Terebelliformia</taxon>
        <taxon>Alvinellidae</taxon>
        <taxon>Paralvinella</taxon>
    </lineage>
</organism>
<evidence type="ECO:0000256" key="1">
    <source>
        <dbReference type="SAM" id="Phobius"/>
    </source>
</evidence>
<keyword evidence="1" id="KW-0472">Membrane</keyword>
<keyword evidence="1" id="KW-0812">Transmembrane</keyword>
<reference evidence="2" key="1">
    <citation type="journal article" date="2023" name="Mol. Biol. Evol.">
        <title>Third-Generation Sequencing Reveals the Adaptive Role of the Epigenome in Three Deep-Sea Polychaetes.</title>
        <authorList>
            <person name="Perez M."/>
            <person name="Aroh O."/>
            <person name="Sun Y."/>
            <person name="Lan Y."/>
            <person name="Juniper S.K."/>
            <person name="Young C.R."/>
            <person name="Angers B."/>
            <person name="Qian P.Y."/>
        </authorList>
    </citation>
    <scope>NUCLEOTIDE SEQUENCE</scope>
    <source>
        <strain evidence="2">P08H-3</strain>
    </source>
</reference>
<protein>
    <submittedName>
        <fullName evidence="2">Uncharacterized protein</fullName>
    </submittedName>
</protein>
<proteinExistence type="predicted"/>
<keyword evidence="3" id="KW-1185">Reference proteome</keyword>
<accession>A0AAD9IRF9</accession>
<dbReference type="AlphaFoldDB" id="A0AAD9IRF9"/>
<dbReference type="EMBL" id="JAODUP010001886">
    <property type="protein sequence ID" value="KAK2139281.1"/>
    <property type="molecule type" value="Genomic_DNA"/>
</dbReference>